<proteinExistence type="predicted"/>
<reference evidence="4 5" key="1">
    <citation type="journal article" date="2014" name="Genome Announc.">
        <title>Draft Genome Sequence of Lutibaculum baratangense Strain AMV1T, Isolated from a Mud Volcano in Andamans, India.</title>
        <authorList>
            <person name="Singh A."/>
            <person name="Sreenivas A."/>
            <person name="Sathyanarayana Reddy G."/>
            <person name="Pinnaka A.K."/>
            <person name="Shivaji S."/>
        </authorList>
    </citation>
    <scope>NUCLEOTIDE SEQUENCE [LARGE SCALE GENOMIC DNA]</scope>
    <source>
        <strain evidence="4 5">AMV1</strain>
    </source>
</reference>
<evidence type="ECO:0000259" key="3">
    <source>
        <dbReference type="Pfam" id="PF01266"/>
    </source>
</evidence>
<comment type="caution">
    <text evidence="4">The sequence shown here is derived from an EMBL/GenBank/DDBJ whole genome shotgun (WGS) entry which is preliminary data.</text>
</comment>
<dbReference type="SUPFAM" id="SSF54373">
    <property type="entry name" value="FAD-linked reductases, C-terminal domain"/>
    <property type="match status" value="1"/>
</dbReference>
<dbReference type="EMBL" id="AWXZ01000044">
    <property type="protein sequence ID" value="ESR22457.1"/>
    <property type="molecule type" value="Genomic_DNA"/>
</dbReference>
<keyword evidence="5" id="KW-1185">Reference proteome</keyword>
<dbReference type="RefSeq" id="WP_023434289.1">
    <property type="nucleotide sequence ID" value="NZ_AWXZ01000044.1"/>
</dbReference>
<dbReference type="PATRIC" id="fig|631454.5.peg.4131"/>
<accession>V4QRU2</accession>
<dbReference type="PANTHER" id="PTHR13847:SF289">
    <property type="entry name" value="GLYCINE OXIDASE"/>
    <property type="match status" value="1"/>
</dbReference>
<feature type="domain" description="FAD dependent oxidoreductase" evidence="3">
    <location>
        <begin position="9"/>
        <end position="398"/>
    </location>
</feature>
<name>V4QRU2_9HYPH</name>
<dbReference type="InterPro" id="IPR006076">
    <property type="entry name" value="FAD-dep_OxRdtase"/>
</dbReference>
<dbReference type="InterPro" id="IPR036188">
    <property type="entry name" value="FAD/NAD-bd_sf"/>
</dbReference>
<keyword evidence="1 4" id="KW-0560">Oxidoreductase</keyword>
<dbReference type="GO" id="GO:0016491">
    <property type="term" value="F:oxidoreductase activity"/>
    <property type="evidence" value="ECO:0007669"/>
    <property type="project" value="UniProtKB-KW"/>
</dbReference>
<dbReference type="AlphaFoldDB" id="V4QRU2"/>
<dbReference type="Proteomes" id="UP000017819">
    <property type="component" value="Unassembled WGS sequence"/>
</dbReference>
<dbReference type="GO" id="GO:0005737">
    <property type="term" value="C:cytoplasm"/>
    <property type="evidence" value="ECO:0007669"/>
    <property type="project" value="TreeGrafter"/>
</dbReference>
<dbReference type="SUPFAM" id="SSF51905">
    <property type="entry name" value="FAD/NAD(P)-binding domain"/>
    <property type="match status" value="1"/>
</dbReference>
<dbReference type="PANTHER" id="PTHR13847">
    <property type="entry name" value="SARCOSINE DEHYDROGENASE-RELATED"/>
    <property type="match status" value="1"/>
</dbReference>
<keyword evidence="2" id="KW-0812">Transmembrane</keyword>
<evidence type="ECO:0000313" key="4">
    <source>
        <dbReference type="EMBL" id="ESR22457.1"/>
    </source>
</evidence>
<gene>
    <name evidence="4" type="ORF">N177_4187</name>
</gene>
<evidence type="ECO:0000256" key="2">
    <source>
        <dbReference type="SAM" id="Phobius"/>
    </source>
</evidence>
<keyword evidence="2" id="KW-0472">Membrane</keyword>
<evidence type="ECO:0000313" key="5">
    <source>
        <dbReference type="Proteomes" id="UP000017819"/>
    </source>
</evidence>
<organism evidence="4 5">
    <name type="scientific">Lutibaculum baratangense AMV1</name>
    <dbReference type="NCBI Taxonomy" id="631454"/>
    <lineage>
        <taxon>Bacteria</taxon>
        <taxon>Pseudomonadati</taxon>
        <taxon>Pseudomonadota</taxon>
        <taxon>Alphaproteobacteria</taxon>
        <taxon>Hyphomicrobiales</taxon>
        <taxon>Tepidamorphaceae</taxon>
        <taxon>Lutibaculum</taxon>
    </lineage>
</organism>
<dbReference type="eggNOG" id="COG0665">
    <property type="taxonomic scope" value="Bacteria"/>
</dbReference>
<dbReference type="OrthoDB" id="9805337at2"/>
<feature type="transmembrane region" description="Helical" evidence="2">
    <location>
        <begin position="6"/>
        <end position="26"/>
    </location>
</feature>
<protein>
    <submittedName>
        <fullName evidence="4">D-amino acid dehydrogenase small subunit</fullName>
        <ecNumber evidence="4">1.4.99.1</ecNumber>
    </submittedName>
</protein>
<keyword evidence="2" id="KW-1133">Transmembrane helix</keyword>
<sequence length="420" mass="45622">MGESRGRTVVVLGAGIVGVSCALQLLRRGREVTLIDRREPGEETSYGNAGIIEAGNYIPIAFPLNPLKLVQYGLKQSNALNFHWAAMPRVAPWLLALARQSTPAAIKANGDAVNTLLESALALHKARLAEAGRLDLLRETGWLHLYRSEKSFAASAFDRDLADGRGFPYQVMSPKEAQELEPHLEPNFARALHWPSHASVSDPGAVTQASFELFAREGGRFRRASVRTLRREGERWSVVTDGESIAADEAVVALGPWTPQALAPLGLRFPFAVKRGYHQHYQARGNATLTRPVLDMDEGYVLTPMAKGYRITTGVEFGHMDTPPTPVQLRKARAKAGELFPLGEAISEEPWLGRRPCLPDSRPVLGPAPGQEGLWLAFGHGHLGFTLGPVSGELIAQMMTGEAPLVDPAPFAADRFGAPN</sequence>
<dbReference type="Gene3D" id="3.30.9.10">
    <property type="entry name" value="D-Amino Acid Oxidase, subunit A, domain 2"/>
    <property type="match status" value="1"/>
</dbReference>
<dbReference type="PROSITE" id="PS51257">
    <property type="entry name" value="PROKAR_LIPOPROTEIN"/>
    <property type="match status" value="1"/>
</dbReference>
<dbReference type="EC" id="1.4.99.1" evidence="4"/>
<dbReference type="Gene3D" id="3.50.50.60">
    <property type="entry name" value="FAD/NAD(P)-binding domain"/>
    <property type="match status" value="1"/>
</dbReference>
<dbReference type="STRING" id="631454.N177_4187"/>
<dbReference type="Pfam" id="PF01266">
    <property type="entry name" value="DAO"/>
    <property type="match status" value="1"/>
</dbReference>
<evidence type="ECO:0000256" key="1">
    <source>
        <dbReference type="ARBA" id="ARBA00023002"/>
    </source>
</evidence>